<evidence type="ECO:0000313" key="2">
    <source>
        <dbReference type="Proteomes" id="UP001056778"/>
    </source>
</evidence>
<comment type="caution">
    <text evidence="1">The sequence shown here is derived from an EMBL/GenBank/DDBJ whole genome shotgun (WGS) entry which is preliminary data.</text>
</comment>
<accession>A0ACB9TEF7</accession>
<dbReference type="Proteomes" id="UP001056778">
    <property type="component" value="Chromosome 3"/>
</dbReference>
<protein>
    <submittedName>
        <fullName evidence="1">Homeobox-like domain superfamily</fullName>
    </submittedName>
</protein>
<keyword evidence="2" id="KW-1185">Reference proteome</keyword>
<name>A0ACB9TEF7_HOLOL</name>
<reference evidence="1" key="1">
    <citation type="submission" date="2022-04" db="EMBL/GenBank/DDBJ databases">
        <title>Chromosome-scale genome assembly of Holotrichia oblita Faldermann.</title>
        <authorList>
            <person name="Rongchong L."/>
        </authorList>
    </citation>
    <scope>NUCLEOTIDE SEQUENCE</scope>
    <source>
        <strain evidence="1">81SQS9</strain>
    </source>
</reference>
<organism evidence="1 2">
    <name type="scientific">Holotrichia oblita</name>
    <name type="common">Chafer beetle</name>
    <dbReference type="NCBI Taxonomy" id="644536"/>
    <lineage>
        <taxon>Eukaryota</taxon>
        <taxon>Metazoa</taxon>
        <taxon>Ecdysozoa</taxon>
        <taxon>Arthropoda</taxon>
        <taxon>Hexapoda</taxon>
        <taxon>Insecta</taxon>
        <taxon>Pterygota</taxon>
        <taxon>Neoptera</taxon>
        <taxon>Endopterygota</taxon>
        <taxon>Coleoptera</taxon>
        <taxon>Polyphaga</taxon>
        <taxon>Scarabaeiformia</taxon>
        <taxon>Scarabaeidae</taxon>
        <taxon>Melolonthinae</taxon>
        <taxon>Holotrichia</taxon>
    </lineage>
</organism>
<sequence>MERQHLTLDEMNRAVGLLQAGVQQTQLAEQLGVSQSVVSRLWRRFRDTGSPAEQRPGRGRSTTAAQDGYLILTARRQPTITAPELVNDIQRGHNVTIGSSTMRHLDIIFVCDILMKRTSYEAKVKE</sequence>
<dbReference type="EMBL" id="CM043017">
    <property type="protein sequence ID" value="KAI4465079.1"/>
    <property type="molecule type" value="Genomic_DNA"/>
</dbReference>
<gene>
    <name evidence="1" type="ORF">MML48_3g00004900</name>
</gene>
<evidence type="ECO:0000313" key="1">
    <source>
        <dbReference type="EMBL" id="KAI4465079.1"/>
    </source>
</evidence>
<proteinExistence type="predicted"/>